<reference evidence="2" key="2">
    <citation type="submission" date="2010-01" db="EMBL/GenBank/DDBJ databases">
        <title>The complete genome of Conexibacter woesei DSM 14684.</title>
        <authorList>
            <consortium name="US DOE Joint Genome Institute (JGI-PGF)"/>
            <person name="Lucas S."/>
            <person name="Copeland A."/>
            <person name="Lapidus A."/>
            <person name="Glavina del Rio T."/>
            <person name="Dalin E."/>
            <person name="Tice H."/>
            <person name="Bruce D."/>
            <person name="Goodwin L."/>
            <person name="Pitluck S."/>
            <person name="Kyrpides N."/>
            <person name="Mavromatis K."/>
            <person name="Ivanova N."/>
            <person name="Mikhailova N."/>
            <person name="Chertkov O."/>
            <person name="Brettin T."/>
            <person name="Detter J.C."/>
            <person name="Han C."/>
            <person name="Larimer F."/>
            <person name="Land M."/>
            <person name="Hauser L."/>
            <person name="Markowitz V."/>
            <person name="Cheng J.-F."/>
            <person name="Hugenholtz P."/>
            <person name="Woyke T."/>
            <person name="Wu D."/>
            <person name="Pukall R."/>
            <person name="Steenblock K."/>
            <person name="Schneider S."/>
            <person name="Klenk H.-P."/>
            <person name="Eisen J.A."/>
        </authorList>
    </citation>
    <scope>NUCLEOTIDE SEQUENCE [LARGE SCALE GENOMIC DNA]</scope>
    <source>
        <strain evidence="2">DSM 14684 / CIP 108061 / JCM 11494 / NBRC 100937 / ID131577</strain>
    </source>
</reference>
<name>D3F8S1_CONWI</name>
<dbReference type="EMBL" id="CP001854">
    <property type="protein sequence ID" value="ADB51035.1"/>
    <property type="molecule type" value="Genomic_DNA"/>
</dbReference>
<dbReference type="KEGG" id="cwo:Cwoe_2616"/>
<proteinExistence type="predicted"/>
<reference evidence="1 2" key="1">
    <citation type="journal article" date="2010" name="Stand. Genomic Sci.">
        <title>Complete genome sequence of Conexibacter woesei type strain (ID131577).</title>
        <authorList>
            <person name="Pukall R."/>
            <person name="Lapidus A."/>
            <person name="Glavina Del Rio T."/>
            <person name="Copeland A."/>
            <person name="Tice H."/>
            <person name="Cheng J.-F."/>
            <person name="Lucas S."/>
            <person name="Chen F."/>
            <person name="Nolan M."/>
            <person name="Bruce D."/>
            <person name="Goodwin L."/>
            <person name="Pitluck S."/>
            <person name="Mavromatis K."/>
            <person name="Ivanova N."/>
            <person name="Ovchinnikova G."/>
            <person name="Pati A."/>
            <person name="Chen A."/>
            <person name="Palaniappan K."/>
            <person name="Land M."/>
            <person name="Hauser L."/>
            <person name="Chang Y.-J."/>
            <person name="Jeffries C.D."/>
            <person name="Chain P."/>
            <person name="Meincke L."/>
            <person name="Sims D."/>
            <person name="Brettin T."/>
            <person name="Detter J.C."/>
            <person name="Rohde M."/>
            <person name="Goeker M."/>
            <person name="Bristow J."/>
            <person name="Eisen J.A."/>
            <person name="Markowitz V."/>
            <person name="Kyrpides N.C."/>
            <person name="Klenk H.-P."/>
            <person name="Hugenholtz P."/>
        </authorList>
    </citation>
    <scope>NUCLEOTIDE SEQUENCE [LARGE SCALE GENOMIC DNA]</scope>
    <source>
        <strain evidence="2">DSM 14684 / CIP 108061 / JCM 11494 / NBRC 100937 / ID131577</strain>
    </source>
</reference>
<dbReference type="OrthoDB" id="5243693at2"/>
<sequence length="156" mass="18480">MSDDHLRTPAEREIARRLEHNPGVGRPLSSRARLAQRSVEAYLTGSAPPRWMERVMEIDARIARERRELAQERRELRERCGRDRAAFARAWRALAHARDYAELNELIRQHNDWYPIERDLPVDPRTGEYLKIHGRSHHRPLLGPEWVLEQFPTRLP</sequence>
<gene>
    <name evidence="1" type="ordered locus">Cwoe_2616</name>
</gene>
<evidence type="ECO:0000313" key="1">
    <source>
        <dbReference type="EMBL" id="ADB51035.1"/>
    </source>
</evidence>
<protein>
    <submittedName>
        <fullName evidence="1">Uncharacterized protein</fullName>
    </submittedName>
</protein>
<dbReference type="Proteomes" id="UP000008229">
    <property type="component" value="Chromosome"/>
</dbReference>
<dbReference type="RefSeq" id="WP_012934086.1">
    <property type="nucleotide sequence ID" value="NC_013739.1"/>
</dbReference>
<keyword evidence="2" id="KW-1185">Reference proteome</keyword>
<organism evidence="1 2">
    <name type="scientific">Conexibacter woesei (strain DSM 14684 / CCUG 47730 / CIP 108061 / JCM 11494 / NBRC 100937 / ID131577)</name>
    <dbReference type="NCBI Taxonomy" id="469383"/>
    <lineage>
        <taxon>Bacteria</taxon>
        <taxon>Bacillati</taxon>
        <taxon>Actinomycetota</taxon>
        <taxon>Thermoleophilia</taxon>
        <taxon>Solirubrobacterales</taxon>
        <taxon>Conexibacteraceae</taxon>
        <taxon>Conexibacter</taxon>
    </lineage>
</organism>
<dbReference type="HOGENOM" id="CLU_1683582_0_0_11"/>
<accession>D3F8S1</accession>
<evidence type="ECO:0000313" key="2">
    <source>
        <dbReference type="Proteomes" id="UP000008229"/>
    </source>
</evidence>
<dbReference type="AlphaFoldDB" id="D3F8S1"/>